<evidence type="ECO:0000313" key="3">
    <source>
        <dbReference type="Proteomes" id="UP000603506"/>
    </source>
</evidence>
<protein>
    <submittedName>
        <fullName evidence="2">Uncharacterized protein</fullName>
    </submittedName>
</protein>
<sequence length="140" mass="15721">MNYWLLAGGLVNILVGFLHIGVIIFGASWYQFFGAGQSMVQMVKEGRIFPHLLTLAIALLLFGWGIYAFAGAYHSFVLPYTRWVILCITSVYLMRGIGGFFIKPDIDNTQAFLWYSSAICIIIGGIHAIGLIQVWRQLEQ</sequence>
<gene>
    <name evidence="2" type="ORF">JNB19_07895</name>
</gene>
<feature type="transmembrane region" description="Helical" evidence="1">
    <location>
        <begin position="80"/>
        <end position="101"/>
    </location>
</feature>
<feature type="transmembrane region" description="Helical" evidence="1">
    <location>
        <begin position="113"/>
        <end position="135"/>
    </location>
</feature>
<dbReference type="EMBL" id="JAEUAH010000009">
    <property type="protein sequence ID" value="MBM0650672.1"/>
    <property type="molecule type" value="Genomic_DNA"/>
</dbReference>
<keyword evidence="1" id="KW-1133">Transmembrane helix</keyword>
<keyword evidence="1" id="KW-0812">Transmembrane</keyword>
<evidence type="ECO:0000313" key="2">
    <source>
        <dbReference type="EMBL" id="MBM0650672.1"/>
    </source>
</evidence>
<accession>A0ABS1YWN9</accession>
<evidence type="ECO:0000256" key="1">
    <source>
        <dbReference type="SAM" id="Phobius"/>
    </source>
</evidence>
<organism evidence="2 3">
    <name type="scientific">Capnocytophaga genosp. AHN8471</name>
    <dbReference type="NCBI Taxonomy" id="327574"/>
    <lineage>
        <taxon>Bacteria</taxon>
        <taxon>Pseudomonadati</taxon>
        <taxon>Bacteroidota</taxon>
        <taxon>Flavobacteriia</taxon>
        <taxon>Flavobacteriales</taxon>
        <taxon>Flavobacteriaceae</taxon>
        <taxon>Capnocytophaga</taxon>
    </lineage>
</organism>
<name>A0ABS1YWN9_9FLAO</name>
<feature type="transmembrane region" description="Helical" evidence="1">
    <location>
        <begin position="51"/>
        <end position="74"/>
    </location>
</feature>
<comment type="caution">
    <text evidence="2">The sequence shown here is derived from an EMBL/GenBank/DDBJ whole genome shotgun (WGS) entry which is preliminary data.</text>
</comment>
<proteinExistence type="predicted"/>
<feature type="transmembrane region" description="Helical" evidence="1">
    <location>
        <begin position="6"/>
        <end position="30"/>
    </location>
</feature>
<reference evidence="2 3" key="1">
    <citation type="submission" date="2021-01" db="EMBL/GenBank/DDBJ databases">
        <title>Evidence that Capnocytophaga endodontalis is a later homotypic synonym for Capnocytophaga genospecies AHN8471, and request for opinion on proposed recognition of strain AHN8471 as type strain of the species.</title>
        <authorList>
            <person name="Nicholson A.C."/>
            <person name="Hopper C.L."/>
            <person name="Gulvik C.A."/>
            <person name="Mcquiston J.R."/>
            <person name="Lau E.F."/>
        </authorList>
    </citation>
    <scope>NUCLEOTIDE SEQUENCE [LARGE SCALE GENOMIC DNA]</scope>
    <source>
        <strain evidence="2 3">AHN9576</strain>
    </source>
</reference>
<keyword evidence="1" id="KW-0472">Membrane</keyword>
<dbReference type="Proteomes" id="UP000603506">
    <property type="component" value="Unassembled WGS sequence"/>
</dbReference>
<keyword evidence="3" id="KW-1185">Reference proteome</keyword>
<dbReference type="RefSeq" id="WP_203093537.1">
    <property type="nucleotide sequence ID" value="NZ_JAESPH010000005.1"/>
</dbReference>